<proteinExistence type="predicted"/>
<dbReference type="EMBL" id="HADY01011538">
    <property type="protein sequence ID" value="SBP50023.1"/>
    <property type="molecule type" value="Transcribed_RNA"/>
</dbReference>
<dbReference type="AlphaFoldDB" id="A0A1A7ZV12"/>
<reference evidence="1" key="1">
    <citation type="submission" date="2016-05" db="EMBL/GenBank/DDBJ databases">
        <authorList>
            <person name="Lavstsen T."/>
            <person name="Jespersen J.S."/>
        </authorList>
    </citation>
    <scope>NUCLEOTIDE SEQUENCE</scope>
    <source>
        <tissue evidence="1">Brain</tissue>
    </source>
</reference>
<feature type="non-terminal residue" evidence="1">
    <location>
        <position position="1"/>
    </location>
</feature>
<dbReference type="EMBL" id="HADY01007651">
    <property type="protein sequence ID" value="SBP46136.1"/>
    <property type="molecule type" value="Transcribed_RNA"/>
</dbReference>
<gene>
    <name evidence="1" type="primary">Nfu_g_1_020719</name>
</gene>
<dbReference type="EMBL" id="HAEJ01010669">
    <property type="protein sequence ID" value="SBS51126.1"/>
    <property type="molecule type" value="Transcribed_RNA"/>
</dbReference>
<protein>
    <submittedName>
        <fullName evidence="1">Uncharacterized protein</fullName>
    </submittedName>
</protein>
<name>A0A1A7ZV12_NOTFU</name>
<organism evidence="1">
    <name type="scientific">Nothobranchius furzeri</name>
    <name type="common">Turquoise killifish</name>
    <dbReference type="NCBI Taxonomy" id="105023"/>
    <lineage>
        <taxon>Eukaryota</taxon>
        <taxon>Metazoa</taxon>
        <taxon>Chordata</taxon>
        <taxon>Craniata</taxon>
        <taxon>Vertebrata</taxon>
        <taxon>Euteleostomi</taxon>
        <taxon>Actinopterygii</taxon>
        <taxon>Neopterygii</taxon>
        <taxon>Teleostei</taxon>
        <taxon>Neoteleostei</taxon>
        <taxon>Acanthomorphata</taxon>
        <taxon>Ovalentaria</taxon>
        <taxon>Atherinomorphae</taxon>
        <taxon>Cyprinodontiformes</taxon>
        <taxon>Nothobranchiidae</taxon>
        <taxon>Nothobranchius</taxon>
    </lineage>
</organism>
<evidence type="ECO:0000313" key="1">
    <source>
        <dbReference type="EMBL" id="SBP46136.1"/>
    </source>
</evidence>
<reference evidence="1" key="2">
    <citation type="submission" date="2016-06" db="EMBL/GenBank/DDBJ databases">
        <title>The genome of a short-lived fish provides insights into sex chromosome evolution and the genetic control of aging.</title>
        <authorList>
            <person name="Reichwald K."/>
            <person name="Felder M."/>
            <person name="Petzold A."/>
            <person name="Koch P."/>
            <person name="Groth M."/>
            <person name="Platzer M."/>
        </authorList>
    </citation>
    <scope>NUCLEOTIDE SEQUENCE</scope>
    <source>
        <tissue evidence="1">Brain</tissue>
    </source>
</reference>
<accession>A0A1A7ZV12</accession>
<sequence>LGDHCVNGTEKMDPEILLWCRRSMMLCWTTIFSGWHSDMRWVYWLEVQVCNKFHSFTIDAHETIISPQREKALSGVFNSFQYSTDGFSSCLQTQVQVLQHHEDLLSQKKAKNGVALFQSVK</sequence>
<feature type="non-terminal residue" evidence="1">
    <location>
        <position position="121"/>
    </location>
</feature>